<dbReference type="SUPFAM" id="SSF140459">
    <property type="entry name" value="PE/PPE dimer-like"/>
    <property type="match status" value="1"/>
</dbReference>
<reference evidence="3 4" key="1">
    <citation type="submission" date="2019-07" db="EMBL/GenBank/DDBJ databases">
        <title>New Mycobacterium species.</title>
        <authorList>
            <person name="Tortoli E."/>
            <person name="Ghielmetti G."/>
            <person name="Friedel U."/>
            <person name="Trovato A."/>
        </authorList>
    </citation>
    <scope>NUCLEOTIDE SEQUENCE [LARGE SCALE GENOMIC DNA]</scope>
    <source>
        <strain evidence="3 4">16-83</strain>
    </source>
</reference>
<name>A0A557XXT8_9MYCO</name>
<dbReference type="InterPro" id="IPR038332">
    <property type="entry name" value="PPE_sf"/>
</dbReference>
<dbReference type="Gene3D" id="1.10.287.850">
    <property type="entry name" value="HP0062-like domain"/>
    <property type="match status" value="1"/>
</dbReference>
<organism evidence="3 4">
    <name type="scientific">Mycobacterium helveticum</name>
    <dbReference type="NCBI Taxonomy" id="2592811"/>
    <lineage>
        <taxon>Bacteria</taxon>
        <taxon>Bacillati</taxon>
        <taxon>Actinomycetota</taxon>
        <taxon>Actinomycetes</taxon>
        <taxon>Mycobacteriales</taxon>
        <taxon>Mycobacteriaceae</taxon>
        <taxon>Mycobacterium</taxon>
    </lineage>
</organism>
<evidence type="ECO:0000259" key="2">
    <source>
        <dbReference type="Pfam" id="PF00934"/>
    </source>
</evidence>
<gene>
    <name evidence="3" type="ORF">FPZ47_06855</name>
</gene>
<evidence type="ECO:0000313" key="3">
    <source>
        <dbReference type="EMBL" id="TVS90961.1"/>
    </source>
</evidence>
<dbReference type="EMBL" id="VMQU01000020">
    <property type="protein sequence ID" value="TVS90961.1"/>
    <property type="molecule type" value="Genomic_DNA"/>
</dbReference>
<dbReference type="InterPro" id="IPR000084">
    <property type="entry name" value="PE-PGRS_N"/>
</dbReference>
<keyword evidence="4" id="KW-1185">Reference proteome</keyword>
<evidence type="ECO:0000256" key="1">
    <source>
        <dbReference type="SAM" id="MobiDB-lite"/>
    </source>
</evidence>
<proteinExistence type="predicted"/>
<evidence type="ECO:0000313" key="4">
    <source>
        <dbReference type="Proteomes" id="UP000320513"/>
    </source>
</evidence>
<feature type="region of interest" description="Disordered" evidence="1">
    <location>
        <begin position="1"/>
        <end position="54"/>
    </location>
</feature>
<dbReference type="RefSeq" id="WP_144950120.1">
    <property type="nucleotide sequence ID" value="NZ_VMQU01000020.1"/>
</dbReference>
<dbReference type="Proteomes" id="UP000320513">
    <property type="component" value="Unassembled WGS sequence"/>
</dbReference>
<comment type="caution">
    <text evidence="3">The sequence shown here is derived from an EMBL/GenBank/DDBJ whole genome shotgun (WGS) entry which is preliminary data.</text>
</comment>
<dbReference type="AlphaFoldDB" id="A0A557XXT8"/>
<sequence>MQQHQLVLERGTRVSSQPDAGKSAAGANTSGPDAPESPPNPGHGGQGTERSLDDLMATLTALQLENYGQALGAVAAPTRVDPAAGDVISIQTAARFGTHAEMLEAVSKQFAAQQQALLQRFANLGNPGEEADSGGERTNA</sequence>
<dbReference type="Pfam" id="PF00934">
    <property type="entry name" value="PE"/>
    <property type="match status" value="1"/>
</dbReference>
<accession>A0A557XXT8</accession>
<feature type="domain" description="PE" evidence="2">
    <location>
        <begin position="61"/>
        <end position="123"/>
    </location>
</feature>
<protein>
    <submittedName>
        <fullName evidence="3">PE family protein</fullName>
    </submittedName>
</protein>